<dbReference type="STRING" id="4795.A0A225WDM0"/>
<evidence type="ECO:0000259" key="1">
    <source>
        <dbReference type="Pfam" id="PF07727"/>
    </source>
</evidence>
<dbReference type="InterPro" id="IPR013103">
    <property type="entry name" value="RVT_2"/>
</dbReference>
<dbReference type="Pfam" id="PF07727">
    <property type="entry name" value="RVT_2"/>
    <property type="match status" value="1"/>
</dbReference>
<evidence type="ECO:0000313" key="3">
    <source>
        <dbReference type="Proteomes" id="UP000198211"/>
    </source>
</evidence>
<comment type="caution">
    <text evidence="2">The sequence shown here is derived from an EMBL/GenBank/DDBJ whole genome shotgun (WGS) entry which is preliminary data.</text>
</comment>
<name>A0A225WDM0_9STRA</name>
<organism evidence="2 3">
    <name type="scientific">Phytophthora megakarya</name>
    <dbReference type="NCBI Taxonomy" id="4795"/>
    <lineage>
        <taxon>Eukaryota</taxon>
        <taxon>Sar</taxon>
        <taxon>Stramenopiles</taxon>
        <taxon>Oomycota</taxon>
        <taxon>Peronosporomycetes</taxon>
        <taxon>Peronosporales</taxon>
        <taxon>Peronosporaceae</taxon>
        <taxon>Phytophthora</taxon>
    </lineage>
</organism>
<accession>A0A225WDM0</accession>
<dbReference type="EMBL" id="NBNE01001112">
    <property type="protein sequence ID" value="OWZ15494.1"/>
    <property type="molecule type" value="Genomic_DNA"/>
</dbReference>
<dbReference type="Proteomes" id="UP000198211">
    <property type="component" value="Unassembled WGS sequence"/>
</dbReference>
<gene>
    <name evidence="2" type="ORF">PHMEG_00010850</name>
</gene>
<evidence type="ECO:0000313" key="2">
    <source>
        <dbReference type="EMBL" id="OWZ15494.1"/>
    </source>
</evidence>
<proteinExistence type="predicted"/>
<keyword evidence="3" id="KW-1185">Reference proteome</keyword>
<sequence length="133" mass="15334">METEYVSLMANKTWELVSRPKSTKGNPVNILISLWVLVCKRNKIGLIERFKARLTIKGYRQKYGLDNVETYSLVVRTEPVRLILLLSLLLGLECRHVDFVTTFLNGILTGVEIFMEQPEQYNDETGQVCKLLK</sequence>
<dbReference type="AlphaFoldDB" id="A0A225WDM0"/>
<protein>
    <submittedName>
        <fullName evidence="2">Copia protein</fullName>
    </submittedName>
</protein>
<dbReference type="OrthoDB" id="121306at2759"/>
<reference evidence="3" key="1">
    <citation type="submission" date="2017-03" db="EMBL/GenBank/DDBJ databases">
        <title>Phytopthora megakarya and P. palmivora, two closely related causual agents of cacao black pod achieved similar genome size and gene model numbers by different mechanisms.</title>
        <authorList>
            <person name="Ali S."/>
            <person name="Shao J."/>
            <person name="Larry D.J."/>
            <person name="Kronmiller B."/>
            <person name="Shen D."/>
            <person name="Strem M.D."/>
            <person name="Melnick R.L."/>
            <person name="Guiltinan M.J."/>
            <person name="Tyler B.M."/>
            <person name="Meinhardt L.W."/>
            <person name="Bailey B.A."/>
        </authorList>
    </citation>
    <scope>NUCLEOTIDE SEQUENCE [LARGE SCALE GENOMIC DNA]</scope>
    <source>
        <strain evidence="3">zdho120</strain>
    </source>
</reference>
<feature type="domain" description="Reverse transcriptase Ty1/copia-type" evidence="1">
    <location>
        <begin position="11"/>
        <end position="132"/>
    </location>
</feature>